<comment type="caution">
    <text evidence="2">The sequence shown here is derived from an EMBL/GenBank/DDBJ whole genome shotgun (WGS) entry which is preliminary data.</text>
</comment>
<gene>
    <name evidence="2" type="ORF">MONAX_5E031937</name>
</gene>
<name>A0A5E4CEQ0_MARMO</name>
<protein>
    <submittedName>
        <fullName evidence="2">Uncharacterized protein</fullName>
    </submittedName>
</protein>
<dbReference type="AlphaFoldDB" id="A0A5E4CEQ0"/>
<dbReference type="Proteomes" id="UP000335636">
    <property type="component" value="Unassembled WGS sequence"/>
</dbReference>
<reference evidence="2" key="1">
    <citation type="submission" date="2019-04" db="EMBL/GenBank/DDBJ databases">
        <authorList>
            <person name="Alioto T."/>
            <person name="Alioto T."/>
        </authorList>
    </citation>
    <scope>NUCLEOTIDE SEQUENCE [LARGE SCALE GENOMIC DNA]</scope>
</reference>
<dbReference type="EMBL" id="CABDUW010001293">
    <property type="protein sequence ID" value="VTJ80374.1"/>
    <property type="molecule type" value="Genomic_DNA"/>
</dbReference>
<feature type="region of interest" description="Disordered" evidence="1">
    <location>
        <begin position="314"/>
        <end position="344"/>
    </location>
</feature>
<accession>A0A5E4CEQ0</accession>
<sequence>MAWQQEARCEGGGLEQSPPASGRRQRGWPGGPLWAGGQPPGHSSLSMFPFTNVAAVALRVAAYGHSMWWPVDRAWLTGSASPRKTDLRGLSQCCCSRPGSCLLSREGQVANVTAPVRQRPVPEAEPLWGPVPSARASGACGVWECKWGALWTASADPAEAALDIGHERPREQPTAPRPRPMGPAGLPALPPGLCAVAPGRSRAGAGPGCCAGGARQGGALGHLAWVPRGPRLTEEPRELWCLWILSVRRPCKPRNARAGRTRACPRTVPRGAEFVVIRGHPCVQHVPVPEVCAVPSALQDLPVGVSCLPPSPLSTAQAATGPAAPPGQAGGTLGARAVPAGSYP</sequence>
<evidence type="ECO:0000313" key="3">
    <source>
        <dbReference type="Proteomes" id="UP000335636"/>
    </source>
</evidence>
<keyword evidence="3" id="KW-1185">Reference proteome</keyword>
<evidence type="ECO:0000313" key="2">
    <source>
        <dbReference type="EMBL" id="VTJ80374.1"/>
    </source>
</evidence>
<evidence type="ECO:0000256" key="1">
    <source>
        <dbReference type="SAM" id="MobiDB-lite"/>
    </source>
</evidence>
<feature type="region of interest" description="Disordered" evidence="1">
    <location>
        <begin position="1"/>
        <end position="38"/>
    </location>
</feature>
<proteinExistence type="predicted"/>
<organism evidence="2 3">
    <name type="scientific">Marmota monax</name>
    <name type="common">Woodchuck</name>
    <dbReference type="NCBI Taxonomy" id="9995"/>
    <lineage>
        <taxon>Eukaryota</taxon>
        <taxon>Metazoa</taxon>
        <taxon>Chordata</taxon>
        <taxon>Craniata</taxon>
        <taxon>Vertebrata</taxon>
        <taxon>Euteleostomi</taxon>
        <taxon>Mammalia</taxon>
        <taxon>Eutheria</taxon>
        <taxon>Euarchontoglires</taxon>
        <taxon>Glires</taxon>
        <taxon>Rodentia</taxon>
        <taxon>Sciuromorpha</taxon>
        <taxon>Sciuridae</taxon>
        <taxon>Xerinae</taxon>
        <taxon>Marmotini</taxon>
        <taxon>Marmota</taxon>
    </lineage>
</organism>